<feature type="transmembrane region" description="Helical" evidence="1">
    <location>
        <begin position="131"/>
        <end position="154"/>
    </location>
</feature>
<keyword evidence="1" id="KW-0812">Transmembrane</keyword>
<keyword evidence="1" id="KW-0472">Membrane</keyword>
<keyword evidence="1" id="KW-1133">Transmembrane helix</keyword>
<sequence>MSGCVGGSQQAYVDCLHDCTCLQTTSYMEHCRATFVMNVTAHDMCLCLTTRCVVRCVEEAMCRMGENFSGECAALENQMLCNLNCPGSSTSSRNETQGWSWGPSEWPCVSDLQAAPSQPTVLVEPATDTPWILATVIGSAVVALVLLTIGFCTCRQMSRGREAMEAEMHGRA</sequence>
<reference evidence="2" key="1">
    <citation type="submission" date="2021-02" db="EMBL/GenBank/DDBJ databases">
        <authorList>
            <person name="Dougan E. K."/>
            <person name="Rhodes N."/>
            <person name="Thang M."/>
            <person name="Chan C."/>
        </authorList>
    </citation>
    <scope>NUCLEOTIDE SEQUENCE</scope>
</reference>
<comment type="caution">
    <text evidence="2">The sequence shown here is derived from an EMBL/GenBank/DDBJ whole genome shotgun (WGS) entry which is preliminary data.</text>
</comment>
<protein>
    <submittedName>
        <fullName evidence="2">Uncharacterized protein</fullName>
    </submittedName>
</protein>
<name>A0A812RJ89_9DINO</name>
<keyword evidence="3" id="KW-1185">Reference proteome</keyword>
<gene>
    <name evidence="2" type="ORF">SNAT2548_LOCUS24212</name>
</gene>
<dbReference type="EMBL" id="CAJNDS010002349">
    <property type="protein sequence ID" value="CAE7444775.1"/>
    <property type="molecule type" value="Genomic_DNA"/>
</dbReference>
<proteinExistence type="predicted"/>
<evidence type="ECO:0000256" key="1">
    <source>
        <dbReference type="SAM" id="Phobius"/>
    </source>
</evidence>
<dbReference type="AlphaFoldDB" id="A0A812RJ89"/>
<evidence type="ECO:0000313" key="3">
    <source>
        <dbReference type="Proteomes" id="UP000604046"/>
    </source>
</evidence>
<organism evidence="2 3">
    <name type="scientific">Symbiodinium natans</name>
    <dbReference type="NCBI Taxonomy" id="878477"/>
    <lineage>
        <taxon>Eukaryota</taxon>
        <taxon>Sar</taxon>
        <taxon>Alveolata</taxon>
        <taxon>Dinophyceae</taxon>
        <taxon>Suessiales</taxon>
        <taxon>Symbiodiniaceae</taxon>
        <taxon>Symbiodinium</taxon>
    </lineage>
</organism>
<dbReference type="Proteomes" id="UP000604046">
    <property type="component" value="Unassembled WGS sequence"/>
</dbReference>
<evidence type="ECO:0000313" key="2">
    <source>
        <dbReference type="EMBL" id="CAE7444775.1"/>
    </source>
</evidence>
<accession>A0A812RJ89</accession>
<dbReference type="OrthoDB" id="434621at2759"/>